<feature type="transmembrane region" description="Helical" evidence="1">
    <location>
        <begin position="108"/>
        <end position="126"/>
    </location>
</feature>
<dbReference type="EMBL" id="BMKK01000006">
    <property type="protein sequence ID" value="GGD66706.1"/>
    <property type="molecule type" value="Genomic_DNA"/>
</dbReference>
<evidence type="ECO:0008006" key="4">
    <source>
        <dbReference type="Google" id="ProtNLM"/>
    </source>
</evidence>
<evidence type="ECO:0000256" key="1">
    <source>
        <dbReference type="SAM" id="Phobius"/>
    </source>
</evidence>
<name>A0A917DTW6_9BACT</name>
<evidence type="ECO:0000313" key="2">
    <source>
        <dbReference type="EMBL" id="GGD66706.1"/>
    </source>
</evidence>
<reference evidence="2" key="1">
    <citation type="journal article" date="2014" name="Int. J. Syst. Evol. Microbiol.">
        <title>Complete genome sequence of Corynebacterium casei LMG S-19264T (=DSM 44701T), isolated from a smear-ripened cheese.</title>
        <authorList>
            <consortium name="US DOE Joint Genome Institute (JGI-PGF)"/>
            <person name="Walter F."/>
            <person name="Albersmeier A."/>
            <person name="Kalinowski J."/>
            <person name="Ruckert C."/>
        </authorList>
    </citation>
    <scope>NUCLEOTIDE SEQUENCE</scope>
    <source>
        <strain evidence="2">CGMCC 1.15958</strain>
    </source>
</reference>
<gene>
    <name evidence="2" type="ORF">GCM10011514_33470</name>
</gene>
<accession>A0A917DTW6</accession>
<feature type="transmembrane region" description="Helical" evidence="1">
    <location>
        <begin position="54"/>
        <end position="75"/>
    </location>
</feature>
<feature type="transmembrane region" description="Helical" evidence="1">
    <location>
        <begin position="153"/>
        <end position="172"/>
    </location>
</feature>
<keyword evidence="3" id="KW-1185">Reference proteome</keyword>
<keyword evidence="1" id="KW-0472">Membrane</keyword>
<dbReference type="RefSeq" id="WP_188767529.1">
    <property type="nucleotide sequence ID" value="NZ_BMKK01000006.1"/>
</dbReference>
<feature type="transmembrane region" description="Helical" evidence="1">
    <location>
        <begin position="82"/>
        <end position="102"/>
    </location>
</feature>
<feature type="transmembrane region" description="Helical" evidence="1">
    <location>
        <begin position="178"/>
        <end position="196"/>
    </location>
</feature>
<feature type="transmembrane region" description="Helical" evidence="1">
    <location>
        <begin position="12"/>
        <end position="34"/>
    </location>
</feature>
<keyword evidence="1" id="KW-0812">Transmembrane</keyword>
<dbReference type="Proteomes" id="UP000609064">
    <property type="component" value="Unassembled WGS sequence"/>
</dbReference>
<proteinExistence type="predicted"/>
<organism evidence="2 3">
    <name type="scientific">Emticicia aquatilis</name>
    <dbReference type="NCBI Taxonomy" id="1537369"/>
    <lineage>
        <taxon>Bacteria</taxon>
        <taxon>Pseudomonadati</taxon>
        <taxon>Bacteroidota</taxon>
        <taxon>Cytophagia</taxon>
        <taxon>Cytophagales</taxon>
        <taxon>Leadbetterellaceae</taxon>
        <taxon>Emticicia</taxon>
    </lineage>
</organism>
<comment type="caution">
    <text evidence="2">The sequence shown here is derived from an EMBL/GenBank/DDBJ whole genome shotgun (WGS) entry which is preliminary data.</text>
</comment>
<evidence type="ECO:0000313" key="3">
    <source>
        <dbReference type="Proteomes" id="UP000609064"/>
    </source>
</evidence>
<keyword evidence="1" id="KW-1133">Transmembrane helix</keyword>
<sequence>MNFFSGQKFWKFIAGCIRFWLGFILLTAGVAKMFNGHFIGIIGPVWLETELEKYNLGIYAVFIAYSQIVVGFMLLVKRFATLGAIMAIPMFANILMVTISLHWQGTPYVVAFFLLCNLYLLVYDFYKIKFLLTDEVAPLKVIPIQRHDIRLDALYIIGLLIILVAVSLRKFLDSFAPTLAYVGLGSFVLVYAYGYWKNKRA</sequence>
<protein>
    <recommendedName>
        <fullName evidence="4">DoxX family protein</fullName>
    </recommendedName>
</protein>
<dbReference type="AlphaFoldDB" id="A0A917DTW6"/>
<reference evidence="2" key="2">
    <citation type="submission" date="2020-09" db="EMBL/GenBank/DDBJ databases">
        <authorList>
            <person name="Sun Q."/>
            <person name="Zhou Y."/>
        </authorList>
    </citation>
    <scope>NUCLEOTIDE SEQUENCE</scope>
    <source>
        <strain evidence="2">CGMCC 1.15958</strain>
    </source>
</reference>